<gene>
    <name evidence="1" type="ORF">Thi970DRAFT_03211</name>
</gene>
<evidence type="ECO:0000313" key="1">
    <source>
        <dbReference type="EMBL" id="EIC19624.1"/>
    </source>
</evidence>
<dbReference type="Proteomes" id="UP000002964">
    <property type="component" value="Unassembled WGS sequence"/>
</dbReference>
<dbReference type="STRING" id="631362.Thi970DRAFT_03211"/>
<protein>
    <submittedName>
        <fullName evidence="1">Uncharacterized protein</fullName>
    </submittedName>
</protein>
<dbReference type="HOGENOM" id="CLU_3240870_0_0_6"/>
<accession>H8Z657</accession>
<keyword evidence="2" id="KW-1185">Reference proteome</keyword>
<reference evidence="1 2" key="2">
    <citation type="submission" date="2011-11" db="EMBL/GenBank/DDBJ databases">
        <authorList>
            <consortium name="US DOE Joint Genome Institute"/>
            <person name="Lucas S."/>
            <person name="Han J."/>
            <person name="Lapidus A."/>
            <person name="Cheng J.-F."/>
            <person name="Goodwin L."/>
            <person name="Pitluck S."/>
            <person name="Peters L."/>
            <person name="Ovchinnikova G."/>
            <person name="Zhang X."/>
            <person name="Detter J.C."/>
            <person name="Han C."/>
            <person name="Tapia R."/>
            <person name="Land M."/>
            <person name="Hauser L."/>
            <person name="Kyrpides N."/>
            <person name="Ivanova N."/>
            <person name="Pagani I."/>
            <person name="Vogl K."/>
            <person name="Liu Z."/>
            <person name="Overmann J."/>
            <person name="Frigaard N.-U."/>
            <person name="Bryant D."/>
            <person name="Woyke T."/>
        </authorList>
    </citation>
    <scope>NUCLEOTIDE SEQUENCE [LARGE SCALE GENOMIC DNA]</scope>
    <source>
        <strain evidence="1 2">970</strain>
    </source>
</reference>
<sequence>MGHVFTQLDLSNPRKPDLASLSVKALADTGAPMLCIPEHVALT</sequence>
<evidence type="ECO:0000313" key="2">
    <source>
        <dbReference type="Proteomes" id="UP000002964"/>
    </source>
</evidence>
<dbReference type="AlphaFoldDB" id="H8Z657"/>
<reference evidence="2" key="1">
    <citation type="submission" date="2011-06" db="EMBL/GenBank/DDBJ databases">
        <authorList>
            <consortium name="US DOE Joint Genome Institute (JGI-PGF)"/>
            <person name="Lucas S."/>
            <person name="Han J."/>
            <person name="Lapidus A."/>
            <person name="Cheng J.-F."/>
            <person name="Goodwin L."/>
            <person name="Pitluck S."/>
            <person name="Peters L."/>
            <person name="Land M.L."/>
            <person name="Hauser L."/>
            <person name="Vogl K."/>
            <person name="Liu Z."/>
            <person name="Overmann J."/>
            <person name="Frigaard N.-U."/>
            <person name="Bryant D.A."/>
            <person name="Woyke T.J."/>
        </authorList>
    </citation>
    <scope>NUCLEOTIDE SEQUENCE [LARGE SCALE GENOMIC DNA]</scope>
    <source>
        <strain evidence="2">970</strain>
    </source>
</reference>
<organism evidence="1 2">
    <name type="scientific">Thiorhodovibrio frisius</name>
    <dbReference type="NCBI Taxonomy" id="631362"/>
    <lineage>
        <taxon>Bacteria</taxon>
        <taxon>Pseudomonadati</taxon>
        <taxon>Pseudomonadota</taxon>
        <taxon>Gammaproteobacteria</taxon>
        <taxon>Chromatiales</taxon>
        <taxon>Chromatiaceae</taxon>
        <taxon>Thiorhodovibrio</taxon>
    </lineage>
</organism>
<proteinExistence type="predicted"/>
<dbReference type="EMBL" id="JH603170">
    <property type="protein sequence ID" value="EIC19624.1"/>
    <property type="molecule type" value="Genomic_DNA"/>
</dbReference>
<name>H8Z657_9GAMM</name>